<dbReference type="AlphaFoldDB" id="A0A5J9TXV7"/>
<evidence type="ECO:0000313" key="1">
    <source>
        <dbReference type="EMBL" id="TVU16135.1"/>
    </source>
</evidence>
<evidence type="ECO:0000313" key="2">
    <source>
        <dbReference type="Proteomes" id="UP000324897"/>
    </source>
</evidence>
<accession>A0A5J9TXV7</accession>
<keyword evidence="2" id="KW-1185">Reference proteome</keyword>
<dbReference type="OrthoDB" id="10064100at2759"/>
<proteinExistence type="predicted"/>
<dbReference type="Proteomes" id="UP000324897">
    <property type="component" value="Unassembled WGS sequence"/>
</dbReference>
<protein>
    <submittedName>
        <fullName evidence="1">Uncharacterized protein</fullName>
    </submittedName>
</protein>
<comment type="caution">
    <text evidence="1">The sequence shown here is derived from an EMBL/GenBank/DDBJ whole genome shotgun (WGS) entry which is preliminary data.</text>
</comment>
<name>A0A5J9TXV7_9POAL</name>
<dbReference type="Gramene" id="TVU16135">
    <property type="protein sequence ID" value="TVU16135"/>
    <property type="gene ID" value="EJB05_39686"/>
</dbReference>
<sequence length="148" mass="16211">MGHGFRRCTWRASATRTAPTSRLLRGLKDVEAESERKGAQLLRDRLATKAALHVLAGTTSRGCNRVKALDAGASAVLVEMHVDAPERRVCELARACRCVAVSADLRSTTTTRAQRREPTGTNFQLLKSHASQLMMPIQPVSITTWSRA</sequence>
<feature type="non-terminal residue" evidence="1">
    <location>
        <position position="1"/>
    </location>
</feature>
<dbReference type="EMBL" id="RWGY01000031">
    <property type="protein sequence ID" value="TVU16135.1"/>
    <property type="molecule type" value="Genomic_DNA"/>
</dbReference>
<reference evidence="1 2" key="1">
    <citation type="journal article" date="2019" name="Sci. Rep.">
        <title>A high-quality genome of Eragrostis curvula grass provides insights into Poaceae evolution and supports new strategies to enhance forage quality.</title>
        <authorList>
            <person name="Carballo J."/>
            <person name="Santos B.A.C.M."/>
            <person name="Zappacosta D."/>
            <person name="Garbus I."/>
            <person name="Selva J.P."/>
            <person name="Gallo C.A."/>
            <person name="Diaz A."/>
            <person name="Albertini E."/>
            <person name="Caccamo M."/>
            <person name="Echenique V."/>
        </authorList>
    </citation>
    <scope>NUCLEOTIDE SEQUENCE [LARGE SCALE GENOMIC DNA]</scope>
    <source>
        <strain evidence="2">cv. Victoria</strain>
        <tissue evidence="1">Leaf</tissue>
    </source>
</reference>
<organism evidence="1 2">
    <name type="scientific">Eragrostis curvula</name>
    <name type="common">weeping love grass</name>
    <dbReference type="NCBI Taxonomy" id="38414"/>
    <lineage>
        <taxon>Eukaryota</taxon>
        <taxon>Viridiplantae</taxon>
        <taxon>Streptophyta</taxon>
        <taxon>Embryophyta</taxon>
        <taxon>Tracheophyta</taxon>
        <taxon>Spermatophyta</taxon>
        <taxon>Magnoliopsida</taxon>
        <taxon>Liliopsida</taxon>
        <taxon>Poales</taxon>
        <taxon>Poaceae</taxon>
        <taxon>PACMAD clade</taxon>
        <taxon>Chloridoideae</taxon>
        <taxon>Eragrostideae</taxon>
        <taxon>Eragrostidinae</taxon>
        <taxon>Eragrostis</taxon>
    </lineage>
</organism>
<gene>
    <name evidence="1" type="ORF">EJB05_39686</name>
</gene>